<evidence type="ECO:0000313" key="1">
    <source>
        <dbReference type="EMBL" id="KKQ27720.1"/>
    </source>
</evidence>
<comment type="caution">
    <text evidence="1">The sequence shown here is derived from an EMBL/GenBank/DDBJ whole genome shotgun (WGS) entry which is preliminary data.</text>
</comment>
<dbReference type="AntiFam" id="ANF00011">
    <property type="entry name" value="tRNA translation"/>
</dbReference>
<protein>
    <submittedName>
        <fullName evidence="1">Uncharacterized protein</fullName>
    </submittedName>
</protein>
<dbReference type="Proteomes" id="UP000034849">
    <property type="component" value="Unassembled WGS sequence"/>
</dbReference>
<gene>
    <name evidence="1" type="ORF">US42_C0006G0027</name>
</gene>
<dbReference type="STRING" id="1619046.US42_C0006G0027"/>
<proteinExistence type="predicted"/>
<evidence type="ECO:0000313" key="2">
    <source>
        <dbReference type="Proteomes" id="UP000034849"/>
    </source>
</evidence>
<organism evidence="1 2">
    <name type="scientific">Candidatus Magasanikbacteria bacterium GW2011_GWC2_37_14</name>
    <dbReference type="NCBI Taxonomy" id="1619046"/>
    <lineage>
        <taxon>Bacteria</taxon>
        <taxon>Candidatus Magasanikiibacteriota</taxon>
    </lineage>
</organism>
<reference evidence="1 2" key="1">
    <citation type="journal article" date="2015" name="Nature">
        <title>rRNA introns, odd ribosomes, and small enigmatic genomes across a large radiation of phyla.</title>
        <authorList>
            <person name="Brown C.T."/>
            <person name="Hug L.A."/>
            <person name="Thomas B.C."/>
            <person name="Sharon I."/>
            <person name="Castelle C.J."/>
            <person name="Singh A."/>
            <person name="Wilkins M.J."/>
            <person name="Williams K.H."/>
            <person name="Banfield J.F."/>
        </authorList>
    </citation>
    <scope>NUCLEOTIDE SEQUENCE [LARGE SCALE GENOMIC DNA]</scope>
</reference>
<name>A0A0G0GNI1_9BACT</name>
<accession>A0A0G0GNI1</accession>
<sequence length="79" mass="8646">MWAGKDSNLGRLSQQIYSLPRLTASVPALLNFPLSREQDSNPRPAVYKTAALPAELSRHVIFFVLKVQAAPLHHKGAGP</sequence>
<dbReference type="EMBL" id="LBSX01000006">
    <property type="protein sequence ID" value="KKQ27720.1"/>
    <property type="molecule type" value="Genomic_DNA"/>
</dbReference>
<dbReference type="AlphaFoldDB" id="A0A0G0GNI1"/>